<dbReference type="EMBL" id="QRUH01000029">
    <property type="protein sequence ID" value="RGR44425.1"/>
    <property type="molecule type" value="Genomic_DNA"/>
</dbReference>
<evidence type="ECO:0000313" key="3">
    <source>
        <dbReference type="Proteomes" id="UP000285839"/>
    </source>
</evidence>
<dbReference type="Proteomes" id="UP000285839">
    <property type="component" value="Unassembled WGS sequence"/>
</dbReference>
<organism evidence="2 3">
    <name type="scientific">Blautia obeum</name>
    <dbReference type="NCBI Taxonomy" id="40520"/>
    <lineage>
        <taxon>Bacteria</taxon>
        <taxon>Bacillati</taxon>
        <taxon>Bacillota</taxon>
        <taxon>Clostridia</taxon>
        <taxon>Lachnospirales</taxon>
        <taxon>Lachnospiraceae</taxon>
        <taxon>Blautia</taxon>
    </lineage>
</organism>
<feature type="domain" description="DUF551" evidence="1">
    <location>
        <begin position="53"/>
        <end position="113"/>
    </location>
</feature>
<reference evidence="2 3" key="1">
    <citation type="submission" date="2018-08" db="EMBL/GenBank/DDBJ databases">
        <title>A genome reference for cultivated species of the human gut microbiota.</title>
        <authorList>
            <person name="Zou Y."/>
            <person name="Xue W."/>
            <person name="Luo G."/>
        </authorList>
    </citation>
    <scope>NUCLEOTIDE SEQUENCE [LARGE SCALE GENOMIC DNA]</scope>
    <source>
        <strain evidence="2 3">AF25-21</strain>
    </source>
</reference>
<accession>A0A412EKU6</accession>
<evidence type="ECO:0000313" key="2">
    <source>
        <dbReference type="EMBL" id="RGR44425.1"/>
    </source>
</evidence>
<evidence type="ECO:0000259" key="1">
    <source>
        <dbReference type="Pfam" id="PF04448"/>
    </source>
</evidence>
<dbReference type="RefSeq" id="WP_118031777.1">
    <property type="nucleotide sequence ID" value="NZ_QRUH01000029.1"/>
</dbReference>
<protein>
    <recommendedName>
        <fullName evidence="1">DUF551 domain-containing protein</fullName>
    </recommendedName>
</protein>
<gene>
    <name evidence="2" type="ORF">DWY46_18830</name>
</gene>
<proteinExistence type="predicted"/>
<dbReference type="AlphaFoldDB" id="A0A412EKU6"/>
<dbReference type="InterPro" id="IPR007539">
    <property type="entry name" value="DUF551"/>
</dbReference>
<name>A0A412EKU6_9FIRM</name>
<sequence length="120" mass="14194">MKIFLKVIDKLKKQTQYGEIAEPYLNCKYNKGWNDALEKVEELIASYNLSENWIPVDMKLPPEPKPNHIFKGDIYLITVKKGTIPFRAMWNGEYFTDGFEKLEVIAWMPLPEPYKEKKHE</sequence>
<dbReference type="Pfam" id="PF04448">
    <property type="entry name" value="DUF551"/>
    <property type="match status" value="1"/>
</dbReference>
<comment type="caution">
    <text evidence="2">The sequence shown here is derived from an EMBL/GenBank/DDBJ whole genome shotgun (WGS) entry which is preliminary data.</text>
</comment>